<comment type="caution">
    <text evidence="1">The sequence shown here is derived from an EMBL/GenBank/DDBJ whole genome shotgun (WGS) entry which is preliminary data.</text>
</comment>
<name>A0A9Q3FR25_9BASI</name>
<dbReference type="AlphaFoldDB" id="A0A9Q3FR25"/>
<reference evidence="1" key="1">
    <citation type="submission" date="2021-03" db="EMBL/GenBank/DDBJ databases">
        <title>Draft genome sequence of rust myrtle Austropuccinia psidii MF-1, a brazilian biotype.</title>
        <authorList>
            <person name="Quecine M.C."/>
            <person name="Pachon D.M.R."/>
            <person name="Bonatelli M.L."/>
            <person name="Correr F.H."/>
            <person name="Franceschini L.M."/>
            <person name="Leite T.F."/>
            <person name="Margarido G.R.A."/>
            <person name="Almeida C.A."/>
            <person name="Ferrarezi J.A."/>
            <person name="Labate C.A."/>
        </authorList>
    </citation>
    <scope>NUCLEOTIDE SEQUENCE</scope>
    <source>
        <strain evidence="1">MF-1</strain>
    </source>
</reference>
<gene>
    <name evidence="1" type="ORF">O181_083374</name>
</gene>
<sequence>MDWSGDASLALEISTTPHSCPFLVHWPSPFMCTGLIHMESQPGWPVLDLSCLFVLISPQCKIEARECLCCRNHPWSKGANCHSIELPTNATHQGAQRAMANLPFSTHLNWSFRILYLWCHPHSHCGCGCHAQAYWINFPFRQPLF</sequence>
<accession>A0A9Q3FR25</accession>
<proteinExistence type="predicted"/>
<keyword evidence="2" id="KW-1185">Reference proteome</keyword>
<organism evidence="1 2">
    <name type="scientific">Austropuccinia psidii MF-1</name>
    <dbReference type="NCBI Taxonomy" id="1389203"/>
    <lineage>
        <taxon>Eukaryota</taxon>
        <taxon>Fungi</taxon>
        <taxon>Dikarya</taxon>
        <taxon>Basidiomycota</taxon>
        <taxon>Pucciniomycotina</taxon>
        <taxon>Pucciniomycetes</taxon>
        <taxon>Pucciniales</taxon>
        <taxon>Sphaerophragmiaceae</taxon>
        <taxon>Austropuccinia</taxon>
    </lineage>
</organism>
<dbReference type="Proteomes" id="UP000765509">
    <property type="component" value="Unassembled WGS sequence"/>
</dbReference>
<dbReference type="EMBL" id="AVOT02048421">
    <property type="protein sequence ID" value="MBW0543659.1"/>
    <property type="molecule type" value="Genomic_DNA"/>
</dbReference>
<evidence type="ECO:0000313" key="1">
    <source>
        <dbReference type="EMBL" id="MBW0543659.1"/>
    </source>
</evidence>
<protein>
    <submittedName>
        <fullName evidence="1">Uncharacterized protein</fullName>
    </submittedName>
</protein>
<evidence type="ECO:0000313" key="2">
    <source>
        <dbReference type="Proteomes" id="UP000765509"/>
    </source>
</evidence>